<evidence type="ECO:0000256" key="1">
    <source>
        <dbReference type="ARBA" id="ARBA00004651"/>
    </source>
</evidence>
<dbReference type="AlphaFoldDB" id="I5AUG4"/>
<sequence length="460" mass="48729">MEMEKIFKLKEHGTNVRTEIIAGLTTFLTMAYILAVNPNILGEVMDKGGVFAATAIASALATFIMAFLANYPIALSAGLGLNAYFAYTICLGELSSLGENAFTVALTAVLFEGLIFIILSFFKVREAIVNGIPENLKNGISAGIGLFVAFIGLQGANIVVHDDSTKVKLGDFSTPQVALALIGFLIILILVHYNVKGAVLIGILATWIFGMIAEVCGWYVVDIDNGVYSLIPTSVVNIDFSGLANTAFKFNFAWAGSHILEFISIMFAFLYVDLFDTVGTVVGVADKAGLLDEDGNVPRAGRILLADAIGTVAGSCLGTSTITSFVESSAGVAAGGRTGLTALTTGIMFVVALFFSPVFLAIPSFATAPALIYVGMLMVSSAKKIDFEGDLADTAGAYMAMLMMPLAYSIATGIMFGMLTWVVIKVFEKKAKEISPVMWVVFVLFVLRIVALVTGFGQVS</sequence>
<feature type="transmembrane region" description="Helical" evidence="9">
    <location>
        <begin position="49"/>
        <end position="68"/>
    </location>
</feature>
<keyword evidence="11" id="KW-1185">Reference proteome</keyword>
<dbReference type="PANTHER" id="PTHR43337">
    <property type="entry name" value="XANTHINE/URACIL PERMEASE C887.17-RELATED"/>
    <property type="match status" value="1"/>
</dbReference>
<evidence type="ECO:0000256" key="8">
    <source>
        <dbReference type="PIRNR" id="PIRNR005353"/>
    </source>
</evidence>
<name>I5AUG4_EUBC6</name>
<evidence type="ECO:0000256" key="2">
    <source>
        <dbReference type="ARBA" id="ARBA00005697"/>
    </source>
</evidence>
<evidence type="ECO:0000256" key="7">
    <source>
        <dbReference type="ARBA" id="ARBA00023136"/>
    </source>
</evidence>
<reference evidence="10 11" key="1">
    <citation type="submission" date="2010-08" db="EMBL/GenBank/DDBJ databases">
        <authorList>
            <consortium name="US DOE Joint Genome Institute (JGI-PGF)"/>
            <person name="Lucas S."/>
            <person name="Copeland A."/>
            <person name="Lapidus A."/>
            <person name="Cheng J.-F."/>
            <person name="Bruce D."/>
            <person name="Goodwin L."/>
            <person name="Pitluck S."/>
            <person name="Land M.L."/>
            <person name="Hauser L."/>
            <person name="Chang Y.-J."/>
            <person name="Anderson I.J."/>
            <person name="Johnson E."/>
            <person name="Mulhopadhyay B."/>
            <person name="Kyrpides N."/>
            <person name="Woyke T.J."/>
        </authorList>
    </citation>
    <scope>NUCLEOTIDE SEQUENCE [LARGE SCALE GENOMIC DNA]</scope>
    <source>
        <strain evidence="10 11">6</strain>
    </source>
</reference>
<dbReference type="GO" id="GO:0005886">
    <property type="term" value="C:plasma membrane"/>
    <property type="evidence" value="ECO:0007669"/>
    <property type="project" value="UniProtKB-SubCell"/>
</dbReference>
<evidence type="ECO:0000256" key="6">
    <source>
        <dbReference type="ARBA" id="ARBA00022989"/>
    </source>
</evidence>
<reference evidence="10 11" key="2">
    <citation type="submission" date="2012-02" db="EMBL/GenBank/DDBJ databases">
        <title>Improved High-Quality Draft sequence of Eubacterium cellulosolvens 6.</title>
        <authorList>
            <consortium name="US DOE Joint Genome Institute"/>
            <person name="Lucas S."/>
            <person name="Han J."/>
            <person name="Lapidus A."/>
            <person name="Cheng J.-F."/>
            <person name="Goodwin L."/>
            <person name="Pitluck S."/>
            <person name="Peters L."/>
            <person name="Mikhailova N."/>
            <person name="Gu W."/>
            <person name="Detter J.C."/>
            <person name="Han C."/>
            <person name="Tapia R."/>
            <person name="Land M."/>
            <person name="Hauser L."/>
            <person name="Kyrpides N."/>
            <person name="Ivanova N."/>
            <person name="Pagani I."/>
            <person name="Johnson E."/>
            <person name="Mukhopadhyay B."/>
            <person name="Anderson I."/>
            <person name="Woyke T."/>
        </authorList>
    </citation>
    <scope>NUCLEOTIDE SEQUENCE [LARGE SCALE GENOMIC DNA]</scope>
    <source>
        <strain evidence="10 11">6</strain>
    </source>
</reference>
<feature type="transmembrane region" description="Helical" evidence="9">
    <location>
        <begin position="347"/>
        <end position="376"/>
    </location>
</feature>
<evidence type="ECO:0000256" key="5">
    <source>
        <dbReference type="ARBA" id="ARBA00022692"/>
    </source>
</evidence>
<dbReference type="InterPro" id="IPR006043">
    <property type="entry name" value="NCS2"/>
</dbReference>
<accession>I5AUG4</accession>
<dbReference type="EMBL" id="CM001487">
    <property type="protein sequence ID" value="EIM57437.1"/>
    <property type="molecule type" value="Genomic_DNA"/>
</dbReference>
<feature type="transmembrane region" description="Helical" evidence="9">
    <location>
        <begin position="252"/>
        <end position="272"/>
    </location>
</feature>
<feature type="transmembrane region" description="Helical" evidence="9">
    <location>
        <begin position="198"/>
        <end position="221"/>
    </location>
</feature>
<comment type="similarity">
    <text evidence="2 8">Belongs to the nucleobase:cation symporter-2 (NCS2) (TC 2.A.40) family. Azg-like subfamily.</text>
</comment>
<comment type="subcellular location">
    <subcellularLocation>
        <location evidence="1 8">Cell membrane</location>
        <topology evidence="1 8">Multi-pass membrane protein</topology>
    </subcellularLocation>
</comment>
<dbReference type="GO" id="GO:0005345">
    <property type="term" value="F:purine nucleobase transmembrane transporter activity"/>
    <property type="evidence" value="ECO:0007669"/>
    <property type="project" value="TreeGrafter"/>
</dbReference>
<evidence type="ECO:0000256" key="9">
    <source>
        <dbReference type="SAM" id="Phobius"/>
    </source>
</evidence>
<keyword evidence="6 8" id="KW-1133">Transmembrane helix</keyword>
<feature type="transmembrane region" description="Helical" evidence="9">
    <location>
        <begin position="101"/>
        <end position="122"/>
    </location>
</feature>
<keyword evidence="5 8" id="KW-0812">Transmembrane</keyword>
<gene>
    <name evidence="10" type="ORF">EubceDRAFT1_1655</name>
</gene>
<feature type="transmembrane region" description="Helical" evidence="9">
    <location>
        <begin position="142"/>
        <end position="160"/>
    </location>
</feature>
<keyword evidence="3 8" id="KW-0813">Transport</keyword>
<dbReference type="Proteomes" id="UP000005753">
    <property type="component" value="Chromosome"/>
</dbReference>
<keyword evidence="7 8" id="KW-0472">Membrane</keyword>
<evidence type="ECO:0000313" key="11">
    <source>
        <dbReference type="Proteomes" id="UP000005753"/>
    </source>
</evidence>
<organism evidence="10 11">
    <name type="scientific">Eubacterium cellulosolvens (strain ATCC 43171 / JCM 9499 / 6)</name>
    <name type="common">Cillobacterium cellulosolvens</name>
    <dbReference type="NCBI Taxonomy" id="633697"/>
    <lineage>
        <taxon>Bacteria</taxon>
        <taxon>Bacillati</taxon>
        <taxon>Bacillota</taxon>
        <taxon>Clostridia</taxon>
        <taxon>Eubacteriales</taxon>
        <taxon>Eubacteriaceae</taxon>
        <taxon>Eubacterium</taxon>
    </lineage>
</organism>
<protein>
    <submittedName>
        <fullName evidence="10">Permease</fullName>
    </submittedName>
</protein>
<feature type="transmembrane region" description="Helical" evidence="9">
    <location>
        <begin position="396"/>
        <end position="424"/>
    </location>
</feature>
<dbReference type="InterPro" id="IPR045018">
    <property type="entry name" value="Azg-like"/>
</dbReference>
<evidence type="ECO:0000313" key="10">
    <source>
        <dbReference type="EMBL" id="EIM57437.1"/>
    </source>
</evidence>
<feature type="transmembrane region" description="Helical" evidence="9">
    <location>
        <begin position="436"/>
        <end position="457"/>
    </location>
</feature>
<dbReference type="HOGENOM" id="CLU_024508_0_1_9"/>
<dbReference type="STRING" id="633697.EubceDRAFT1_1655"/>
<dbReference type="InterPro" id="IPR026033">
    <property type="entry name" value="Azg-like_bact_archaea"/>
</dbReference>
<proteinExistence type="inferred from homology"/>
<feature type="transmembrane region" description="Helical" evidence="9">
    <location>
        <begin position="172"/>
        <end position="191"/>
    </location>
</feature>
<dbReference type="Pfam" id="PF00860">
    <property type="entry name" value="Xan_ur_permease"/>
    <property type="match status" value="1"/>
</dbReference>
<dbReference type="PIRSF" id="PIRSF005353">
    <property type="entry name" value="PbuG"/>
    <property type="match status" value="1"/>
</dbReference>
<evidence type="ECO:0000256" key="3">
    <source>
        <dbReference type="ARBA" id="ARBA00022448"/>
    </source>
</evidence>
<dbReference type="eggNOG" id="COG2252">
    <property type="taxonomic scope" value="Bacteria"/>
</dbReference>
<evidence type="ECO:0000256" key="4">
    <source>
        <dbReference type="ARBA" id="ARBA00022475"/>
    </source>
</evidence>
<dbReference type="PANTHER" id="PTHR43337:SF1">
    <property type="entry name" value="XANTHINE_URACIL PERMEASE C887.17-RELATED"/>
    <property type="match status" value="1"/>
</dbReference>
<keyword evidence="4 8" id="KW-1003">Cell membrane</keyword>
<feature type="transmembrane region" description="Helical" evidence="9">
    <location>
        <begin position="20"/>
        <end position="37"/>
    </location>
</feature>